<organism evidence="3 4">
    <name type="scientific">Phytophthora boehmeriae</name>
    <dbReference type="NCBI Taxonomy" id="109152"/>
    <lineage>
        <taxon>Eukaryota</taxon>
        <taxon>Sar</taxon>
        <taxon>Stramenopiles</taxon>
        <taxon>Oomycota</taxon>
        <taxon>Peronosporomycetes</taxon>
        <taxon>Peronosporales</taxon>
        <taxon>Peronosporaceae</taxon>
        <taxon>Phytophthora</taxon>
    </lineage>
</organism>
<sequence length="466" mass="51804">MDALDAILASMAKATGNVTPPPATESESPAKATASSSGKKRKHKDESPQLASSSPPSGIWNPQVEMPLDSLALRKLQEAAQSHTINPAMEIARQQTVRALCSKIRKASEDLGIGKLPNSAYETWQFTSKLTVSEHDPLIPHAGSDYSGLFEELRKAGATKSGATKKCKELTRESERMLRKFTQQNFVAGKKKHVHMAVAEDGLHQLTYGNSVVKLSAAHFSKLREMYARKQGCSGDGSKMIPKARREFESALFCLLLRYDSLDGGGFQAALNEECFDVLLKYFDAKMECFASPLNCRYSRFCSAFLDTDVAFGSVGSFFDFSPRSGCFEANPPFIPKVIKRMADHMTTLLNVADGPLAFIIIIPAWQETEGWQQLNASRYNQMHLRIPQKQHGYCEGKQQIRKTRWRIASFDTSVFFWQNAKACSKWPVTEKALESLKQAFKSKQADERDALGLRKAGKRVRAAKG</sequence>
<dbReference type="EMBL" id="JAGDFL010000404">
    <property type="protein sequence ID" value="KAG7389661.1"/>
    <property type="molecule type" value="Genomic_DNA"/>
</dbReference>
<evidence type="ECO:0000313" key="3">
    <source>
        <dbReference type="EMBL" id="KAG7389661.1"/>
    </source>
</evidence>
<dbReference type="AlphaFoldDB" id="A0A8T1W8Q2"/>
<name>A0A8T1W8Q2_9STRA</name>
<dbReference type="Proteomes" id="UP000693981">
    <property type="component" value="Unassembled WGS sequence"/>
</dbReference>
<dbReference type="PANTHER" id="PTHR21727:SF0">
    <property type="entry name" value="MRNA (2'-O-METHYLADENOSINE-N(6)-)-METHYLTRANSFERASE"/>
    <property type="match status" value="1"/>
</dbReference>
<comment type="caution">
    <text evidence="3">The sequence shown here is derived from an EMBL/GenBank/DDBJ whole genome shotgun (WGS) entry which is preliminary data.</text>
</comment>
<evidence type="ECO:0000256" key="1">
    <source>
        <dbReference type="SAM" id="MobiDB-lite"/>
    </source>
</evidence>
<evidence type="ECO:0000259" key="2">
    <source>
        <dbReference type="Pfam" id="PF12237"/>
    </source>
</evidence>
<dbReference type="GO" id="GO:0099122">
    <property type="term" value="F:RNA polymerase II C-terminal domain binding"/>
    <property type="evidence" value="ECO:0007669"/>
    <property type="project" value="InterPro"/>
</dbReference>
<dbReference type="OrthoDB" id="193787at2759"/>
<proteinExistence type="predicted"/>
<dbReference type="InterPro" id="IPR022035">
    <property type="entry name" value="PCIF1_WW"/>
</dbReference>
<dbReference type="InterPro" id="IPR039881">
    <property type="entry name" value="PCIF1-like"/>
</dbReference>
<feature type="region of interest" description="Disordered" evidence="1">
    <location>
        <begin position="1"/>
        <end position="63"/>
    </location>
</feature>
<dbReference type="Pfam" id="PF12237">
    <property type="entry name" value="PCIF1_WW"/>
    <property type="match status" value="1"/>
</dbReference>
<feature type="domain" description="PCIF1 WW" evidence="2">
    <location>
        <begin position="222"/>
        <end position="397"/>
    </location>
</feature>
<reference evidence="3" key="1">
    <citation type="submission" date="2021-02" db="EMBL/GenBank/DDBJ databases">
        <authorList>
            <person name="Palmer J.M."/>
        </authorList>
    </citation>
    <scope>NUCLEOTIDE SEQUENCE</scope>
    <source>
        <strain evidence="3">SCRP23</strain>
    </source>
</reference>
<gene>
    <name evidence="3" type="primary">PCIF1</name>
    <name evidence="3" type="ORF">PHYBOEH_007393</name>
</gene>
<evidence type="ECO:0000313" key="4">
    <source>
        <dbReference type="Proteomes" id="UP000693981"/>
    </source>
</evidence>
<dbReference type="GO" id="GO:0016422">
    <property type="term" value="F:mRNA (2'-O-methyladenosine-N6-)-methyltransferase activity"/>
    <property type="evidence" value="ECO:0007669"/>
    <property type="project" value="InterPro"/>
</dbReference>
<protein>
    <submittedName>
        <fullName evidence="3">mRNA (2'-O-methyladenosine-N(6)-)-methyltransferase</fullName>
    </submittedName>
</protein>
<accession>A0A8T1W8Q2</accession>
<keyword evidence="4" id="KW-1185">Reference proteome</keyword>
<dbReference type="PANTHER" id="PTHR21727">
    <property type="entry name" value="PHOSPHORYLATED CTD INTERACTING FACTOR 1"/>
    <property type="match status" value="1"/>
</dbReference>